<dbReference type="PANTHER" id="PTHR12210">
    <property type="entry name" value="DULLARD PROTEIN PHOSPHATASE"/>
    <property type="match status" value="1"/>
</dbReference>
<evidence type="ECO:0000256" key="1">
    <source>
        <dbReference type="ARBA" id="ARBA00004434"/>
    </source>
</evidence>
<accession>A0A8H7B4E2</accession>
<dbReference type="InterPro" id="IPR036412">
    <property type="entry name" value="HAD-like_sf"/>
</dbReference>
<evidence type="ECO:0000259" key="16">
    <source>
        <dbReference type="PROSITE" id="PS50969"/>
    </source>
</evidence>
<dbReference type="InterPro" id="IPR050365">
    <property type="entry name" value="TIM50"/>
</dbReference>
<evidence type="ECO:0000256" key="3">
    <source>
        <dbReference type="ARBA" id="ARBA00013483"/>
    </source>
</evidence>
<comment type="subcellular location">
    <subcellularLocation>
        <location evidence="1">Mitochondrion inner membrane</location>
        <topology evidence="1">Single-pass membrane protein</topology>
    </subcellularLocation>
</comment>
<name>A0A8H7B4E2_9PLEO</name>
<evidence type="ECO:0000256" key="5">
    <source>
        <dbReference type="ARBA" id="ARBA00022448"/>
    </source>
</evidence>
<dbReference type="GeneID" id="62205782"/>
<keyword evidence="6" id="KW-0812">Transmembrane</keyword>
<feature type="compositionally biased region" description="Basic and acidic residues" evidence="15">
    <location>
        <begin position="151"/>
        <end position="166"/>
    </location>
</feature>
<evidence type="ECO:0000256" key="4">
    <source>
        <dbReference type="ARBA" id="ARBA00020799"/>
    </source>
</evidence>
<evidence type="ECO:0000313" key="17">
    <source>
        <dbReference type="EMBL" id="KAF7674797.1"/>
    </source>
</evidence>
<keyword evidence="9" id="KW-0809">Transit peptide</keyword>
<dbReference type="EMBL" id="JAAABM010000010">
    <property type="protein sequence ID" value="KAF7674797.1"/>
    <property type="molecule type" value="Genomic_DNA"/>
</dbReference>
<dbReference type="InterPro" id="IPR023214">
    <property type="entry name" value="HAD_sf"/>
</dbReference>
<gene>
    <name evidence="17" type="ORF">GT037_007557</name>
</gene>
<feature type="region of interest" description="Disordered" evidence="15">
    <location>
        <begin position="20"/>
        <end position="202"/>
    </location>
</feature>
<sequence length="1080" mass="120492">MLPRAALRALRTRPALAAPRIAPIASTSQWTRTYAKVGKPKDNTWKPADPIKFDEGNKARPNPVNPSEQPEFDTAAAPDKNTTPTRPSRPVESATQASKHAGSDFKMGEQEEMSGPKSPSENTDPTTESPESQQPQKPLPDLRYGIPSTFAEEHAEAEVKAKRDPNDPNEFYEDPTPGAAGGREGGGGGELPKSAYETSTDRRRNRVANWSYLAMLLFGTTGAVFMGRNWENEEEEAAHIDAPNGWTLGGMYARAAARINGQKAYYTEPTFQKLLPDKEKIPGGAPELTLVLSLEDLLLHSEWTTKHGYRLAKRPGLDYFLRYLSSQYELVIFTSVKSMDADPIIRKLDPFRLVMWPLFREATRFEKGEYIKDLSYLNRDLSKVIMIDTDPSHVKLQPENAIILPKWKGEPGDKGLVAMIPFLEYLAMMSQTGTPIDVRTVLKSMEGKDIPVEYARREAKLREQFQRDLQEQKKKTKGSAGGMFMKSLGLDGPKQGMVLGDQNISQGMSEGKMMIDMYRDFNKQNYMHLDKQIRENGEQWLKEMAEEEKKMQEAQLNDMKAGAFSWLGGSAPQTATVPSAASAPEAAASHQEGVQPTQTRPANHLVKSTELEAKGFFGGVYQWDFDVLRVNKQVCEEAKKVWRRENIFVKVATPWPSAGMYRVYLMATEGVPELLERAATTLSGIRGRMNHISSEGLVPIVCTDARADAFTSYHAVVQITAPFHGVVPEHMVVMLVDDLHLFTKTWYYSALSYPMLNERLSTTFVLRNPYAEYNDEEEGTAEAQEEQEGLGIPISLQRKLLLPFEHVKGLHGTSIHGYSPAVREELARLQAKPVPTLRESVESATDFMLAGDAALASPSNADTNSKDDPDAEAANREAALQALELYRKAFHAIHILIHGRTRRVLADDFFHDSITSGRYAGQTGITIRVVLRLKLVSRTVAAYNKLGQWGEAAFWGFRTVQILQESFNTDFEHFLTDFIEGSDSGLVYVRAGVAFWHMEKDKEAWLGELISYADEPVAESGRLWAAARRFVKPAARADVRKELQDHGVPQTMINLFSDVATREEAVESTVADDGSGTSEE</sequence>
<keyword evidence="13" id="KW-0472">Membrane</keyword>
<protein>
    <recommendedName>
        <fullName evidence="4">Mitochondrial import inner membrane translocase subunit TIM50</fullName>
    </recommendedName>
    <alternativeName>
        <fullName evidence="3">Mitochondrial import inner membrane translocase subunit tim50</fullName>
    </alternativeName>
</protein>
<evidence type="ECO:0000256" key="12">
    <source>
        <dbReference type="ARBA" id="ARBA00023128"/>
    </source>
</evidence>
<feature type="compositionally biased region" description="Gly residues" evidence="15">
    <location>
        <begin position="179"/>
        <end position="190"/>
    </location>
</feature>
<comment type="function">
    <text evidence="14">Essential component of the TIM23 complex, a complex that mediates the translocation of transit peptide-containing proteins across the mitochondrial inner membrane. Required to direct preproteins in transit and direct them to the channel protein TIM23, and possibly facilitates transfer of the translocating proteins from the TOM complex to the TIM23 complex.</text>
</comment>
<feature type="compositionally biased region" description="Basic and acidic residues" evidence="15">
    <location>
        <begin position="39"/>
        <end position="58"/>
    </location>
</feature>
<evidence type="ECO:0000256" key="2">
    <source>
        <dbReference type="ARBA" id="ARBA00006344"/>
    </source>
</evidence>
<evidence type="ECO:0000256" key="10">
    <source>
        <dbReference type="ARBA" id="ARBA00022989"/>
    </source>
</evidence>
<dbReference type="PROSITE" id="PS50969">
    <property type="entry name" value="FCP1"/>
    <property type="match status" value="1"/>
</dbReference>
<evidence type="ECO:0000313" key="18">
    <source>
        <dbReference type="Proteomes" id="UP000596902"/>
    </source>
</evidence>
<reference evidence="17" key="1">
    <citation type="submission" date="2020-01" db="EMBL/GenBank/DDBJ databases">
        <authorList>
            <person name="Feng Z.H.Z."/>
        </authorList>
    </citation>
    <scope>NUCLEOTIDE SEQUENCE</scope>
    <source>
        <strain evidence="17">CBS107.38</strain>
    </source>
</reference>
<dbReference type="GO" id="GO:0005743">
    <property type="term" value="C:mitochondrial inner membrane"/>
    <property type="evidence" value="ECO:0007669"/>
    <property type="project" value="UniProtKB-SubCell"/>
</dbReference>
<dbReference type="Pfam" id="PF03031">
    <property type="entry name" value="NIF"/>
    <property type="match status" value="1"/>
</dbReference>
<dbReference type="RefSeq" id="XP_038785092.1">
    <property type="nucleotide sequence ID" value="XM_038932604.1"/>
</dbReference>
<keyword evidence="18" id="KW-1185">Reference proteome</keyword>
<evidence type="ECO:0000256" key="7">
    <source>
        <dbReference type="ARBA" id="ARBA00022792"/>
    </source>
</evidence>
<dbReference type="GO" id="GO:0015031">
    <property type="term" value="P:protein transport"/>
    <property type="evidence" value="ECO:0007669"/>
    <property type="project" value="UniProtKB-KW"/>
</dbReference>
<evidence type="ECO:0000256" key="14">
    <source>
        <dbReference type="ARBA" id="ARBA00059797"/>
    </source>
</evidence>
<organism evidence="17 18">
    <name type="scientific">Alternaria burnsii</name>
    <dbReference type="NCBI Taxonomy" id="1187904"/>
    <lineage>
        <taxon>Eukaryota</taxon>
        <taxon>Fungi</taxon>
        <taxon>Dikarya</taxon>
        <taxon>Ascomycota</taxon>
        <taxon>Pezizomycotina</taxon>
        <taxon>Dothideomycetes</taxon>
        <taxon>Pleosporomycetidae</taxon>
        <taxon>Pleosporales</taxon>
        <taxon>Pleosporineae</taxon>
        <taxon>Pleosporaceae</taxon>
        <taxon>Alternaria</taxon>
        <taxon>Alternaria sect. Alternaria</taxon>
    </lineage>
</organism>
<keyword evidence="7" id="KW-0999">Mitochondrion inner membrane</keyword>
<evidence type="ECO:0000256" key="13">
    <source>
        <dbReference type="ARBA" id="ARBA00023136"/>
    </source>
</evidence>
<comment type="similarity">
    <text evidence="2">Belongs to the TIM50 family.</text>
</comment>
<dbReference type="AlphaFoldDB" id="A0A8H7B4E2"/>
<evidence type="ECO:0000256" key="8">
    <source>
        <dbReference type="ARBA" id="ARBA00022927"/>
    </source>
</evidence>
<feature type="compositionally biased region" description="Polar residues" evidence="15">
    <location>
        <begin position="117"/>
        <end position="136"/>
    </location>
</feature>
<dbReference type="FunFam" id="3.40.50.1000:FF:000019">
    <property type="entry name" value="Mitochondrial import inner membrane translocase subunit TIM50"/>
    <property type="match status" value="1"/>
</dbReference>
<evidence type="ECO:0000256" key="15">
    <source>
        <dbReference type="SAM" id="MobiDB-lite"/>
    </source>
</evidence>
<keyword evidence="12" id="KW-0496">Mitochondrion</keyword>
<dbReference type="InterPro" id="IPR004274">
    <property type="entry name" value="FCP1_dom"/>
</dbReference>
<feature type="compositionally biased region" description="Low complexity" evidence="15">
    <location>
        <begin position="574"/>
        <end position="589"/>
    </location>
</feature>
<dbReference type="SMART" id="SM00577">
    <property type="entry name" value="CPDc"/>
    <property type="match status" value="1"/>
</dbReference>
<dbReference type="SUPFAM" id="SSF56784">
    <property type="entry name" value="HAD-like"/>
    <property type="match status" value="1"/>
</dbReference>
<evidence type="ECO:0000256" key="11">
    <source>
        <dbReference type="ARBA" id="ARBA00023010"/>
    </source>
</evidence>
<comment type="caution">
    <text evidence="17">The sequence shown here is derived from an EMBL/GenBank/DDBJ whole genome shotgun (WGS) entry which is preliminary data.</text>
</comment>
<keyword evidence="8" id="KW-0653">Protein transport</keyword>
<dbReference type="CDD" id="cd07521">
    <property type="entry name" value="HAD_FCP1-like"/>
    <property type="match status" value="1"/>
</dbReference>
<proteinExistence type="inferred from homology"/>
<keyword evidence="11" id="KW-0811">Translocation</keyword>
<feature type="region of interest" description="Disordered" evidence="15">
    <location>
        <begin position="574"/>
        <end position="600"/>
    </location>
</feature>
<evidence type="ECO:0000256" key="6">
    <source>
        <dbReference type="ARBA" id="ARBA00022692"/>
    </source>
</evidence>
<evidence type="ECO:0000256" key="9">
    <source>
        <dbReference type="ARBA" id="ARBA00022946"/>
    </source>
</evidence>
<dbReference type="Gene3D" id="3.40.50.1000">
    <property type="entry name" value="HAD superfamily/HAD-like"/>
    <property type="match status" value="1"/>
</dbReference>
<dbReference type="Proteomes" id="UP000596902">
    <property type="component" value="Unassembled WGS sequence"/>
</dbReference>
<reference evidence="17" key="2">
    <citation type="submission" date="2020-08" db="EMBL/GenBank/DDBJ databases">
        <title>Draft Genome Sequence of Cumin Blight Pathogen Alternaria burnsii.</title>
        <authorList>
            <person name="Feng Z."/>
        </authorList>
    </citation>
    <scope>NUCLEOTIDE SEQUENCE</scope>
    <source>
        <strain evidence="17">CBS107.38</strain>
    </source>
</reference>
<keyword evidence="10" id="KW-1133">Transmembrane helix</keyword>
<keyword evidence="5" id="KW-0813">Transport</keyword>
<feature type="domain" description="FCP1 homology" evidence="16">
    <location>
        <begin position="283"/>
        <end position="426"/>
    </location>
</feature>